<dbReference type="Proteomes" id="UP000650511">
    <property type="component" value="Unassembled WGS sequence"/>
</dbReference>
<evidence type="ECO:0000313" key="4">
    <source>
        <dbReference type="EMBL" id="GGI03978.1"/>
    </source>
</evidence>
<keyword evidence="3" id="KW-0732">Signal</keyword>
<reference evidence="4" key="1">
    <citation type="journal article" date="2014" name="Int. J. Syst. Evol. Microbiol.">
        <title>Complete genome sequence of Corynebacterium casei LMG S-19264T (=DSM 44701T), isolated from a smear-ripened cheese.</title>
        <authorList>
            <consortium name="US DOE Joint Genome Institute (JGI-PGF)"/>
            <person name="Walter F."/>
            <person name="Albersmeier A."/>
            <person name="Kalinowski J."/>
            <person name="Ruckert C."/>
        </authorList>
    </citation>
    <scope>NUCLEOTIDE SEQUENCE</scope>
    <source>
        <strain evidence="4">CGMCC 1.14988</strain>
    </source>
</reference>
<feature type="region of interest" description="Disordered" evidence="1">
    <location>
        <begin position="41"/>
        <end position="82"/>
    </location>
</feature>
<protein>
    <recommendedName>
        <fullName evidence="6">LPXTG-motif cell wall anchor domain-containing protein</fullName>
    </recommendedName>
</protein>
<evidence type="ECO:0000313" key="5">
    <source>
        <dbReference type="Proteomes" id="UP000650511"/>
    </source>
</evidence>
<accession>A0A8J3ESW9</accession>
<comment type="caution">
    <text evidence="4">The sequence shown here is derived from an EMBL/GenBank/DDBJ whole genome shotgun (WGS) entry which is preliminary data.</text>
</comment>
<gene>
    <name evidence="4" type="ORF">GCM10011354_06750</name>
</gene>
<organism evidence="4 5">
    <name type="scientific">Egicoccus halophilus</name>
    <dbReference type="NCBI Taxonomy" id="1670830"/>
    <lineage>
        <taxon>Bacteria</taxon>
        <taxon>Bacillati</taxon>
        <taxon>Actinomycetota</taxon>
        <taxon>Nitriliruptoria</taxon>
        <taxon>Egicoccales</taxon>
        <taxon>Egicoccaceae</taxon>
        <taxon>Egicoccus</taxon>
    </lineage>
</organism>
<feature type="transmembrane region" description="Helical" evidence="2">
    <location>
        <begin position="98"/>
        <end position="116"/>
    </location>
</feature>
<feature type="chain" id="PRO_5035307235" description="LPXTG-motif cell wall anchor domain-containing protein" evidence="3">
    <location>
        <begin position="31"/>
        <end position="127"/>
    </location>
</feature>
<evidence type="ECO:0000256" key="2">
    <source>
        <dbReference type="SAM" id="Phobius"/>
    </source>
</evidence>
<evidence type="ECO:0008006" key="6">
    <source>
        <dbReference type="Google" id="ProtNLM"/>
    </source>
</evidence>
<feature type="signal peptide" evidence="3">
    <location>
        <begin position="1"/>
        <end position="30"/>
    </location>
</feature>
<keyword evidence="2" id="KW-0812">Transmembrane</keyword>
<name>A0A8J3ESW9_9ACTN</name>
<keyword evidence="5" id="KW-1185">Reference proteome</keyword>
<evidence type="ECO:0000256" key="3">
    <source>
        <dbReference type="SAM" id="SignalP"/>
    </source>
</evidence>
<keyword evidence="2" id="KW-0472">Membrane</keyword>
<dbReference type="RefSeq" id="WP_130650834.1">
    <property type="nucleotide sequence ID" value="NZ_BMHA01000002.1"/>
</dbReference>
<dbReference type="EMBL" id="BMHA01000002">
    <property type="protein sequence ID" value="GGI03978.1"/>
    <property type="molecule type" value="Genomic_DNA"/>
</dbReference>
<keyword evidence="2" id="KW-1133">Transmembrane helix</keyword>
<dbReference type="AlphaFoldDB" id="A0A8J3ESW9"/>
<sequence length="127" mass="12604">MIGDGMRRRLTGLGVGAVLLSFSVAPAAVAQVEPCYPVPVEGCPTDDGGLETPPEVDDEVLDAPPLEGSSPDGPEGIGDGGVPVAVGDGELSRTGGDAGTLTAVAFLLLAAGGVLLRRLTPSRVRGS</sequence>
<reference evidence="4" key="2">
    <citation type="submission" date="2020-09" db="EMBL/GenBank/DDBJ databases">
        <authorList>
            <person name="Sun Q."/>
            <person name="Zhou Y."/>
        </authorList>
    </citation>
    <scope>NUCLEOTIDE SEQUENCE</scope>
    <source>
        <strain evidence="4">CGMCC 1.14988</strain>
    </source>
</reference>
<evidence type="ECO:0000256" key="1">
    <source>
        <dbReference type="SAM" id="MobiDB-lite"/>
    </source>
</evidence>
<proteinExistence type="predicted"/>